<organism evidence="1 2">
    <name type="scientific">Dallia pectoralis</name>
    <name type="common">Alaska blackfish</name>
    <dbReference type="NCBI Taxonomy" id="75939"/>
    <lineage>
        <taxon>Eukaryota</taxon>
        <taxon>Metazoa</taxon>
        <taxon>Chordata</taxon>
        <taxon>Craniata</taxon>
        <taxon>Vertebrata</taxon>
        <taxon>Euteleostomi</taxon>
        <taxon>Actinopterygii</taxon>
        <taxon>Neopterygii</taxon>
        <taxon>Teleostei</taxon>
        <taxon>Protacanthopterygii</taxon>
        <taxon>Esociformes</taxon>
        <taxon>Umbridae</taxon>
        <taxon>Dallia</taxon>
    </lineage>
</organism>
<evidence type="ECO:0000313" key="2">
    <source>
        <dbReference type="Proteomes" id="UP001157502"/>
    </source>
</evidence>
<keyword evidence="2" id="KW-1185">Reference proteome</keyword>
<dbReference type="Proteomes" id="UP001157502">
    <property type="component" value="Chromosome 2"/>
</dbReference>
<dbReference type="EMBL" id="CM055729">
    <property type="protein sequence ID" value="KAJ8014638.1"/>
    <property type="molecule type" value="Genomic_DNA"/>
</dbReference>
<proteinExistence type="predicted"/>
<comment type="caution">
    <text evidence="1">The sequence shown here is derived from an EMBL/GenBank/DDBJ whole genome shotgun (WGS) entry which is preliminary data.</text>
</comment>
<accession>A0ACC2HF63</accession>
<protein>
    <submittedName>
        <fullName evidence="1">Uncharacterized protein</fullName>
    </submittedName>
</protein>
<reference evidence="1" key="1">
    <citation type="submission" date="2021-05" db="EMBL/GenBank/DDBJ databases">
        <authorList>
            <person name="Pan Q."/>
            <person name="Jouanno E."/>
            <person name="Zahm M."/>
            <person name="Klopp C."/>
            <person name="Cabau C."/>
            <person name="Louis A."/>
            <person name="Berthelot C."/>
            <person name="Parey E."/>
            <person name="Roest Crollius H."/>
            <person name="Montfort J."/>
            <person name="Robinson-Rechavi M."/>
            <person name="Bouchez O."/>
            <person name="Lampietro C."/>
            <person name="Lopez Roques C."/>
            <person name="Donnadieu C."/>
            <person name="Postlethwait J."/>
            <person name="Bobe J."/>
            <person name="Dillon D."/>
            <person name="Chandos A."/>
            <person name="von Hippel F."/>
            <person name="Guiguen Y."/>
        </authorList>
    </citation>
    <scope>NUCLEOTIDE SEQUENCE</scope>
    <source>
        <strain evidence="1">YG-Jan2019</strain>
    </source>
</reference>
<evidence type="ECO:0000313" key="1">
    <source>
        <dbReference type="EMBL" id="KAJ8014638.1"/>
    </source>
</evidence>
<name>A0ACC2HF63_DALPE</name>
<gene>
    <name evidence="1" type="ORF">DPEC_G00017710</name>
</gene>
<sequence length="466" mass="50411">MTNNNMFTLDSLNIEVDSKDITTKSVDLKETQSLLDGNGNLTKSKIKISMADPLCHDRMPEVFPQLLEDVCSTLASLPLTKPTKPFNESSPRGVRSQQSLKGMIQELKSKGGDKTSGKGLGESPINQLCSGKITPECVDESFSYKQDESPFSSPLSPDREATLKAAKLFVTSQKMTANSSAQPIPAECCVAGCSTLKHAGMISFEDHTKVSPNVRSPLSARLRPGISLHASNPSFATSSRVTDANVLAKLHPTHSLISVSHTSTSTQRPSTGASATLAVAPYSSSSFSSSSFSSSSSTTPQPLVDAQHKLLPEETQPASSLPQQESSSPHPVKPLTTTASQGEKKGGRSVLEKLKSSIHPGRSAQQTLAEAEDETQKKIEEALAESSAQYEQLTNMELISLLLQQDMDMEQQQADSVQQGALLLKHEAELKKVKAQVRDLEDYIDKLLVQIMEQTPTLLQVRTRHK</sequence>